<accession>A0A7C2UQK4</accession>
<dbReference type="EMBL" id="DSFE01000039">
    <property type="protein sequence ID" value="HEU97565.1"/>
    <property type="molecule type" value="Genomic_DNA"/>
</dbReference>
<sequence>MSLAFELRYEIITLEAKIDYYLDVLRRARETAETKSRGGTAETNIWVPTKEVLDIALIRISLAKKAIEEGKKGAIPFSLVAAQRELESLRYQIENKTCLPLIKKTIGIAISDIIMSINSIRKKSGGLV</sequence>
<protein>
    <submittedName>
        <fullName evidence="1">Uncharacterized protein</fullName>
    </submittedName>
</protein>
<dbReference type="Proteomes" id="UP000885664">
    <property type="component" value="Unassembled WGS sequence"/>
</dbReference>
<name>A0A7C2UQK4_9CREN</name>
<gene>
    <name evidence="1" type="ORF">ENO36_01755</name>
</gene>
<comment type="caution">
    <text evidence="1">The sequence shown here is derived from an EMBL/GenBank/DDBJ whole genome shotgun (WGS) entry which is preliminary data.</text>
</comment>
<organism evidence="1">
    <name type="scientific">Fervidicoccus fontis</name>
    <dbReference type="NCBI Taxonomy" id="683846"/>
    <lineage>
        <taxon>Archaea</taxon>
        <taxon>Thermoproteota</taxon>
        <taxon>Thermoprotei</taxon>
        <taxon>Fervidicoccales</taxon>
        <taxon>Fervidicoccaceae</taxon>
        <taxon>Fervidicoccus</taxon>
    </lineage>
</organism>
<reference evidence="1" key="1">
    <citation type="journal article" date="2020" name="mSystems">
        <title>Genome- and Community-Level Interaction Insights into Carbon Utilization and Element Cycling Functions of Hydrothermarchaeota in Hydrothermal Sediment.</title>
        <authorList>
            <person name="Zhou Z."/>
            <person name="Liu Y."/>
            <person name="Xu W."/>
            <person name="Pan J."/>
            <person name="Luo Z.H."/>
            <person name="Li M."/>
        </authorList>
    </citation>
    <scope>NUCLEOTIDE SEQUENCE [LARGE SCALE GENOMIC DNA]</scope>
    <source>
        <strain evidence="1">SpSt-1259</strain>
    </source>
</reference>
<evidence type="ECO:0000313" key="1">
    <source>
        <dbReference type="EMBL" id="HEU97565.1"/>
    </source>
</evidence>
<proteinExistence type="predicted"/>
<dbReference type="AlphaFoldDB" id="A0A7C2UQK4"/>